<comment type="caution">
    <text evidence="1">The sequence shown here is derived from an EMBL/GenBank/DDBJ whole genome shotgun (WGS) entry which is preliminary data.</text>
</comment>
<keyword evidence="2" id="KW-1185">Reference proteome</keyword>
<proteinExistence type="predicted"/>
<protein>
    <submittedName>
        <fullName evidence="1">Uncharacterized protein</fullName>
    </submittedName>
</protein>
<evidence type="ECO:0000313" key="1">
    <source>
        <dbReference type="EMBL" id="NID13529.1"/>
    </source>
</evidence>
<reference evidence="1" key="1">
    <citation type="submission" date="2024-05" db="EMBL/GenBank/DDBJ databases">
        <authorList>
            <person name="Jung D.-H."/>
        </authorList>
    </citation>
    <scope>NUCLEOTIDE SEQUENCE</scope>
    <source>
        <strain evidence="1">JA-25</strain>
    </source>
</reference>
<sequence>MFLLRGTDVLLRAKTMQALANSSVAGSPVGPFQIIDTETGEVVDKYLYILGNPKQYRFDAKEGKFSIHYDENNIEKLGSSLSFQPIAWRIFSDDILGQGLKKWAELFFIDEADCVSEILFHGYSVANLERLITPLVYNRIKLNEVVLTVNADKRENNKIQPKGIYYIASFTYKAADKAITQEMTSYVQTINLYRRETLTETGKTQVAKNVFNPFVDLLPEPEQEELQEGATEQTVLA</sequence>
<gene>
    <name evidence="1" type="ORF">F7231_25405</name>
</gene>
<organism evidence="1 2">
    <name type="scientific">Fibrivirga algicola</name>
    <dbReference type="NCBI Taxonomy" id="2950420"/>
    <lineage>
        <taxon>Bacteria</taxon>
        <taxon>Pseudomonadati</taxon>
        <taxon>Bacteroidota</taxon>
        <taxon>Cytophagia</taxon>
        <taxon>Cytophagales</taxon>
        <taxon>Spirosomataceae</taxon>
        <taxon>Fibrivirga</taxon>
    </lineage>
</organism>
<dbReference type="EMBL" id="WAEL01000012">
    <property type="protein sequence ID" value="NID13529.1"/>
    <property type="molecule type" value="Genomic_DNA"/>
</dbReference>
<accession>A0ABX0QTL5</accession>
<evidence type="ECO:0000313" key="2">
    <source>
        <dbReference type="Proteomes" id="UP000606008"/>
    </source>
</evidence>
<dbReference type="Proteomes" id="UP000606008">
    <property type="component" value="Unassembled WGS sequence"/>
</dbReference>
<name>A0ABX0QTL5_9BACT</name>